<dbReference type="Proteomes" id="UP001209681">
    <property type="component" value="Unassembled WGS sequence"/>
</dbReference>
<dbReference type="SUPFAM" id="SSF47598">
    <property type="entry name" value="Ribbon-helix-helix"/>
    <property type="match status" value="1"/>
</dbReference>
<name>A0ABT3NDW2_9BACT</name>
<comment type="caution">
    <text evidence="2">The sequence shown here is derived from an EMBL/GenBank/DDBJ whole genome shotgun (WGS) entry which is preliminary data.</text>
</comment>
<dbReference type="EMBL" id="JAPFPW010000035">
    <property type="protein sequence ID" value="MCW7755371.1"/>
    <property type="molecule type" value="Genomic_DNA"/>
</dbReference>
<reference evidence="2 3" key="1">
    <citation type="submission" date="2022-11" db="EMBL/GenBank/DDBJ databases">
        <title>Desulfobotulus tamanensis H1 sp. nov. - anaerobic, alkaliphilic, sulphate reducing bacterium isolated from terrestrial mud volcano.</title>
        <authorList>
            <person name="Frolova A."/>
            <person name="Merkel A.Y."/>
            <person name="Slobodkin A.I."/>
        </authorList>
    </citation>
    <scope>NUCLEOTIDE SEQUENCE [LARGE SCALE GENOMIC DNA]</scope>
    <source>
        <strain evidence="2 3">H1</strain>
    </source>
</reference>
<gene>
    <name evidence="2" type="ORF">OOT00_15410</name>
</gene>
<dbReference type="InterPro" id="IPR035069">
    <property type="entry name" value="TTHA1013/TTHA0281-like"/>
</dbReference>
<accession>A0ABT3NDW2</accession>
<dbReference type="Gene3D" id="1.10.1220.10">
    <property type="entry name" value="Met repressor-like"/>
    <property type="match status" value="1"/>
</dbReference>
<sequence length="151" mass="17389">MKGLFKYKGFYGSSEISHEDNVLHGKIECIHDLVTYEAETVEALRHAFEEAVDDYLETCKMLGREPERPMSGTFNVRIGEELHKKVSLAAKGSGMSLNDYIKTTLAEKLEKKPELHMHFYWKHEQTSTFSSKSGRETSSRKNVLNFQRRAN</sequence>
<dbReference type="InterPro" id="IPR010985">
    <property type="entry name" value="Ribbon_hlx_hlx"/>
</dbReference>
<dbReference type="SUPFAM" id="SSF143100">
    <property type="entry name" value="TTHA1013/TTHA0281-like"/>
    <property type="match status" value="1"/>
</dbReference>
<evidence type="ECO:0000313" key="2">
    <source>
        <dbReference type="EMBL" id="MCW7755371.1"/>
    </source>
</evidence>
<dbReference type="InterPro" id="IPR013321">
    <property type="entry name" value="Arc_rbn_hlx_hlx"/>
</dbReference>
<feature type="region of interest" description="Disordered" evidence="1">
    <location>
        <begin position="130"/>
        <end position="151"/>
    </location>
</feature>
<dbReference type="Pfam" id="PF05534">
    <property type="entry name" value="HicB"/>
    <property type="match status" value="1"/>
</dbReference>
<dbReference type="RefSeq" id="WP_265426318.1">
    <property type="nucleotide sequence ID" value="NZ_JAPFPW010000035.1"/>
</dbReference>
<organism evidence="2 3">
    <name type="scientific">Desulfobotulus pelophilus</name>
    <dbReference type="NCBI Taxonomy" id="2823377"/>
    <lineage>
        <taxon>Bacteria</taxon>
        <taxon>Pseudomonadati</taxon>
        <taxon>Thermodesulfobacteriota</taxon>
        <taxon>Desulfobacteria</taxon>
        <taxon>Desulfobacterales</taxon>
        <taxon>Desulfobacteraceae</taxon>
        <taxon>Desulfobotulus</taxon>
    </lineage>
</organism>
<evidence type="ECO:0000313" key="3">
    <source>
        <dbReference type="Proteomes" id="UP001209681"/>
    </source>
</evidence>
<protein>
    <submittedName>
        <fullName evidence="2">Type II toxin-antitoxin system HicB family antitoxin</fullName>
    </submittedName>
</protein>
<proteinExistence type="predicted"/>
<keyword evidence="3" id="KW-1185">Reference proteome</keyword>
<dbReference type="InterPro" id="IPR008651">
    <property type="entry name" value="Uncharacterised_HicB"/>
</dbReference>
<evidence type="ECO:0000256" key="1">
    <source>
        <dbReference type="SAM" id="MobiDB-lite"/>
    </source>
</evidence>